<evidence type="ECO:0000256" key="6">
    <source>
        <dbReference type="SAM" id="Phobius"/>
    </source>
</evidence>
<accession>A0A1M3KWV1</accession>
<proteinExistence type="predicted"/>
<dbReference type="PANTHER" id="PTHR33529:SF6">
    <property type="entry name" value="YJGP_YJGQ FAMILY PERMEASE"/>
    <property type="match status" value="1"/>
</dbReference>
<name>A0A1M3KWV1_9BACT</name>
<dbReference type="Pfam" id="PF03739">
    <property type="entry name" value="LptF_LptG"/>
    <property type="match status" value="1"/>
</dbReference>
<evidence type="ECO:0000256" key="4">
    <source>
        <dbReference type="ARBA" id="ARBA00022989"/>
    </source>
</evidence>
<dbReference type="InterPro" id="IPR005495">
    <property type="entry name" value="LptG/LptF_permease"/>
</dbReference>
<organism evidence="7 8">
    <name type="scientific">Candidatus Kapaibacterium thiocyanatum</name>
    <dbReference type="NCBI Taxonomy" id="1895771"/>
    <lineage>
        <taxon>Bacteria</taxon>
        <taxon>Pseudomonadati</taxon>
        <taxon>Candidatus Kapaibacteriota</taxon>
        <taxon>Candidatus Kapaibacteriia</taxon>
        <taxon>Candidatus Kapaibacteriales</taxon>
        <taxon>Candidatus Kapaibacteriaceae</taxon>
        <taxon>Candidatus Kapaibacterium</taxon>
    </lineage>
</organism>
<evidence type="ECO:0000256" key="3">
    <source>
        <dbReference type="ARBA" id="ARBA00022692"/>
    </source>
</evidence>
<evidence type="ECO:0000256" key="5">
    <source>
        <dbReference type="ARBA" id="ARBA00023136"/>
    </source>
</evidence>
<evidence type="ECO:0000256" key="2">
    <source>
        <dbReference type="ARBA" id="ARBA00022475"/>
    </source>
</evidence>
<dbReference type="GO" id="GO:0015920">
    <property type="term" value="P:lipopolysaccharide transport"/>
    <property type="evidence" value="ECO:0007669"/>
    <property type="project" value="TreeGrafter"/>
</dbReference>
<dbReference type="PANTHER" id="PTHR33529">
    <property type="entry name" value="SLR0882 PROTEIN-RELATED"/>
    <property type="match status" value="1"/>
</dbReference>
<evidence type="ECO:0000313" key="8">
    <source>
        <dbReference type="Proteomes" id="UP000184233"/>
    </source>
</evidence>
<keyword evidence="5 6" id="KW-0472">Membrane</keyword>
<comment type="subcellular location">
    <subcellularLocation>
        <location evidence="1">Cell membrane</location>
        <topology evidence="1">Multi-pass membrane protein</topology>
    </subcellularLocation>
</comment>
<feature type="transmembrane region" description="Helical" evidence="6">
    <location>
        <begin position="277"/>
        <end position="297"/>
    </location>
</feature>
<reference evidence="7 8" key="1">
    <citation type="submission" date="2016-09" db="EMBL/GenBank/DDBJ databases">
        <title>Genome-resolved meta-omics ties microbial dynamics to process performance in biotechnology for thiocyanate degradation.</title>
        <authorList>
            <person name="Kantor R.S."/>
            <person name="Huddy R.J."/>
            <person name="Iyer R."/>
            <person name="Thomas B.C."/>
            <person name="Brown C.T."/>
            <person name="Anantharaman K."/>
            <person name="Tringe S."/>
            <person name="Hettich R.L."/>
            <person name="Harrison S.T."/>
            <person name="Banfield J.F."/>
        </authorList>
    </citation>
    <scope>NUCLEOTIDE SEQUENCE [LARGE SCALE GENOMIC DNA]</scope>
    <source>
        <strain evidence="7">59-99</strain>
    </source>
</reference>
<dbReference type="STRING" id="1895771.BGO89_10195"/>
<keyword evidence="4 6" id="KW-1133">Transmembrane helix</keyword>
<feature type="transmembrane region" description="Helical" evidence="6">
    <location>
        <begin position="304"/>
        <end position="322"/>
    </location>
</feature>
<evidence type="ECO:0008006" key="9">
    <source>
        <dbReference type="Google" id="ProtNLM"/>
    </source>
</evidence>
<feature type="transmembrane region" description="Helical" evidence="6">
    <location>
        <begin position="342"/>
        <end position="359"/>
    </location>
</feature>
<feature type="transmembrane region" description="Helical" evidence="6">
    <location>
        <begin position="54"/>
        <end position="76"/>
    </location>
</feature>
<comment type="caution">
    <text evidence="7">The sequence shown here is derived from an EMBL/GenBank/DDBJ whole genome shotgun (WGS) entry which is preliminary data.</text>
</comment>
<keyword evidence="2" id="KW-1003">Cell membrane</keyword>
<feature type="transmembrane region" description="Helical" evidence="6">
    <location>
        <begin position="12"/>
        <end position="34"/>
    </location>
</feature>
<dbReference type="AlphaFoldDB" id="A0A1M3KWV1"/>
<keyword evidence="3 6" id="KW-0812">Transmembrane</keyword>
<dbReference type="EMBL" id="MKVH01000024">
    <property type="protein sequence ID" value="OJX56888.1"/>
    <property type="molecule type" value="Genomic_DNA"/>
</dbReference>
<dbReference type="Proteomes" id="UP000184233">
    <property type="component" value="Unassembled WGS sequence"/>
</dbReference>
<protein>
    <recommendedName>
        <fullName evidence="9">LPS export ABC transporter permease LptG</fullName>
    </recommendedName>
</protein>
<sequence length="361" mass="40515">MIRIIDRYVVRQYVSTLVFSIGALCLIFIIVDLFESLDDFLDNKATFGVIVDFYLSFLPNILKLLIPIGMLLASLFSVGRLSGNNEITAMRSGGQSLLRFMLPLMILGMLMSAGQLYFNGWVVPKANARKFANERTYLQRSTGAQTLFNLYFRDTPTRNVSIEFFDGSTGTARGVNIEEYSSVTSPRIVWRIDAPGMRWDTAGGGWIIDSGLRRTFRNDSVIVDEVQGVKAPFSIRNDQIERLQRNVEEMNFDELRDYIGTLKKGGKNTRQQEIDYYGQWAFPWANFIVVMLAVPFASVRRRGGIAVQIAAAMAISFVYIAFTKVSQAMGVNLPVPVEVVAWSANALFFLVGIGILLRTKS</sequence>
<dbReference type="GO" id="GO:0043190">
    <property type="term" value="C:ATP-binding cassette (ABC) transporter complex"/>
    <property type="evidence" value="ECO:0007669"/>
    <property type="project" value="TreeGrafter"/>
</dbReference>
<evidence type="ECO:0000313" key="7">
    <source>
        <dbReference type="EMBL" id="OJX56888.1"/>
    </source>
</evidence>
<evidence type="ECO:0000256" key="1">
    <source>
        <dbReference type="ARBA" id="ARBA00004651"/>
    </source>
</evidence>
<feature type="transmembrane region" description="Helical" evidence="6">
    <location>
        <begin position="97"/>
        <end position="118"/>
    </location>
</feature>
<gene>
    <name evidence="7" type="ORF">BGO89_10195</name>
</gene>